<accession>A0A226X514</accession>
<organism evidence="1 2">
    <name type="scientific">Caballeronia sordidicola</name>
    <name type="common">Burkholderia sordidicola</name>
    <dbReference type="NCBI Taxonomy" id="196367"/>
    <lineage>
        <taxon>Bacteria</taxon>
        <taxon>Pseudomonadati</taxon>
        <taxon>Pseudomonadota</taxon>
        <taxon>Betaproteobacteria</taxon>
        <taxon>Burkholderiales</taxon>
        <taxon>Burkholderiaceae</taxon>
        <taxon>Caballeronia</taxon>
    </lineage>
</organism>
<comment type="caution">
    <text evidence="1">The sequence shown here is derived from an EMBL/GenBank/DDBJ whole genome shotgun (WGS) entry which is preliminary data.</text>
</comment>
<dbReference type="EMBL" id="MTHB01000058">
    <property type="protein sequence ID" value="OXC78575.1"/>
    <property type="molecule type" value="Genomic_DNA"/>
</dbReference>
<evidence type="ECO:0000313" key="2">
    <source>
        <dbReference type="Proteomes" id="UP000214720"/>
    </source>
</evidence>
<name>A0A226X514_CABSO</name>
<reference evidence="2" key="1">
    <citation type="submission" date="2017-01" db="EMBL/GenBank/DDBJ databases">
        <title>Genome Analysis of Deinococcus marmoris KOPRI26562.</title>
        <authorList>
            <person name="Kim J.H."/>
            <person name="Oh H.-M."/>
        </authorList>
    </citation>
    <scope>NUCLEOTIDE SEQUENCE [LARGE SCALE GENOMIC DNA]</scope>
    <source>
        <strain evidence="2">PAMC 26633</strain>
    </source>
</reference>
<sequence>MLPYDTFVEIEAVGSAAVNGIVSVPGRRNAFIAAIGKGIAWVGSSVRADDQRSGERKTPG</sequence>
<gene>
    <name evidence="1" type="ORF">BSU04_11110</name>
</gene>
<evidence type="ECO:0000313" key="1">
    <source>
        <dbReference type="EMBL" id="OXC78575.1"/>
    </source>
</evidence>
<dbReference type="Proteomes" id="UP000214720">
    <property type="component" value="Unassembled WGS sequence"/>
</dbReference>
<dbReference type="AlphaFoldDB" id="A0A226X514"/>
<proteinExistence type="predicted"/>
<protein>
    <submittedName>
        <fullName evidence="1">Uncharacterized protein</fullName>
    </submittedName>
</protein>